<evidence type="ECO:0008006" key="3">
    <source>
        <dbReference type="Google" id="ProtNLM"/>
    </source>
</evidence>
<dbReference type="Pfam" id="PF13376">
    <property type="entry name" value="OmdA"/>
    <property type="match status" value="1"/>
</dbReference>
<dbReference type="InterPro" id="IPR037079">
    <property type="entry name" value="AF2212/PG0164-like_sf"/>
</dbReference>
<dbReference type="EMBL" id="FNEZ01000002">
    <property type="protein sequence ID" value="SDJ71214.1"/>
    <property type="molecule type" value="Genomic_DNA"/>
</dbReference>
<name>A0A1G8VYN1_9FLAO</name>
<dbReference type="SUPFAM" id="SSF141694">
    <property type="entry name" value="AF2212/PG0164-like"/>
    <property type="match status" value="1"/>
</dbReference>
<dbReference type="RefSeq" id="WP_139171708.1">
    <property type="nucleotide sequence ID" value="NZ_BKAI01000003.1"/>
</dbReference>
<dbReference type="AlphaFoldDB" id="A0A1G8VYN1"/>
<dbReference type="OrthoDB" id="8246703at2"/>
<dbReference type="InterPro" id="IPR015018">
    <property type="entry name" value="DUF1905"/>
</dbReference>
<dbReference type="Proteomes" id="UP000199580">
    <property type="component" value="Unassembled WGS sequence"/>
</dbReference>
<gene>
    <name evidence="1" type="ORF">SAMN04487935_1573</name>
</gene>
<dbReference type="STRING" id="1128970.SAMN04487935_1573"/>
<dbReference type="Gene3D" id="2.40.30.100">
    <property type="entry name" value="AF2212/PG0164-like"/>
    <property type="match status" value="1"/>
</dbReference>
<reference evidence="1 2" key="1">
    <citation type="submission" date="2016-10" db="EMBL/GenBank/DDBJ databases">
        <authorList>
            <person name="de Groot N.N."/>
        </authorList>
    </citation>
    <scope>NUCLEOTIDE SEQUENCE [LARGE SCALE GENOMIC DNA]</scope>
    <source>
        <strain evidence="1 2">CGMCC 1.10076</strain>
    </source>
</reference>
<evidence type="ECO:0000313" key="1">
    <source>
        <dbReference type="EMBL" id="SDJ71214.1"/>
    </source>
</evidence>
<accession>A0A1G8VYN1</accession>
<proteinExistence type="predicted"/>
<organism evidence="1 2">
    <name type="scientific">Flavobacterium noncentrifugens</name>
    <dbReference type="NCBI Taxonomy" id="1128970"/>
    <lineage>
        <taxon>Bacteria</taxon>
        <taxon>Pseudomonadati</taxon>
        <taxon>Bacteroidota</taxon>
        <taxon>Flavobacteriia</taxon>
        <taxon>Flavobacteriales</taxon>
        <taxon>Flavobacteriaceae</taxon>
        <taxon>Flavobacterium</taxon>
    </lineage>
</organism>
<sequence length="155" mass="18278">MEKPIFDGECTLKKFTGKGAWTFIMMPTILTLPKKKNNTIRVRGFIDEYELKDFNMWAMKEGNFIAVKAEIRKKIQKEEGDVVKVLLFLDEAQQVIPEDFLICLREEPKLLLLFESYPKKRQKETTDWIFSAKTEDEKITRIAQTLEKLEQELDL</sequence>
<keyword evidence="2" id="KW-1185">Reference proteome</keyword>
<protein>
    <recommendedName>
        <fullName evidence="3">Bacteriocin-protection, YdeI or OmpD-Associated</fullName>
    </recommendedName>
</protein>
<evidence type="ECO:0000313" key="2">
    <source>
        <dbReference type="Proteomes" id="UP000199580"/>
    </source>
</evidence>
<dbReference type="Pfam" id="PF08922">
    <property type="entry name" value="DUF1905"/>
    <property type="match status" value="1"/>
</dbReference>